<dbReference type="Proteomes" id="UP001219525">
    <property type="component" value="Unassembled WGS sequence"/>
</dbReference>
<dbReference type="AlphaFoldDB" id="A0AAD6UQ20"/>
<feature type="compositionally biased region" description="Low complexity" evidence="1">
    <location>
        <begin position="136"/>
        <end position="145"/>
    </location>
</feature>
<evidence type="ECO:0000313" key="3">
    <source>
        <dbReference type="Proteomes" id="UP001219525"/>
    </source>
</evidence>
<sequence>VLRLVLRLVWSIPTNDVSSPDIPRRRCRGSHSGNVNMALHDTGRVAATCNDDASVALLYYVRSFLEACTFESTTMSLRAAARIHPETGQPWCDCPGCRGGTWTSWATFYRHTDARAAAAACVPAVQPSTLIMPPSAAPLSLSRPSNLQKRPNPMVSNKDTPNKRANLKSEAIEEVDNDTAMMVQRVNKFPCSLTQILSGSR</sequence>
<proteinExistence type="predicted"/>
<dbReference type="EMBL" id="JARJCW010000135">
    <property type="protein sequence ID" value="KAJ7191254.1"/>
    <property type="molecule type" value="Genomic_DNA"/>
</dbReference>
<feature type="region of interest" description="Disordered" evidence="1">
    <location>
        <begin position="136"/>
        <end position="164"/>
    </location>
</feature>
<evidence type="ECO:0000256" key="1">
    <source>
        <dbReference type="SAM" id="MobiDB-lite"/>
    </source>
</evidence>
<protein>
    <submittedName>
        <fullName evidence="2">Uncharacterized protein</fullName>
    </submittedName>
</protein>
<gene>
    <name evidence="2" type="ORF">GGX14DRAFT_600966</name>
</gene>
<evidence type="ECO:0000313" key="2">
    <source>
        <dbReference type="EMBL" id="KAJ7191254.1"/>
    </source>
</evidence>
<comment type="caution">
    <text evidence="2">The sequence shown here is derived from an EMBL/GenBank/DDBJ whole genome shotgun (WGS) entry which is preliminary data.</text>
</comment>
<organism evidence="2 3">
    <name type="scientific">Mycena pura</name>
    <dbReference type="NCBI Taxonomy" id="153505"/>
    <lineage>
        <taxon>Eukaryota</taxon>
        <taxon>Fungi</taxon>
        <taxon>Dikarya</taxon>
        <taxon>Basidiomycota</taxon>
        <taxon>Agaricomycotina</taxon>
        <taxon>Agaricomycetes</taxon>
        <taxon>Agaricomycetidae</taxon>
        <taxon>Agaricales</taxon>
        <taxon>Marasmiineae</taxon>
        <taxon>Mycenaceae</taxon>
        <taxon>Mycena</taxon>
    </lineage>
</organism>
<keyword evidence="3" id="KW-1185">Reference proteome</keyword>
<accession>A0AAD6UQ20</accession>
<feature type="compositionally biased region" description="Polar residues" evidence="1">
    <location>
        <begin position="146"/>
        <end position="159"/>
    </location>
</feature>
<reference evidence="2" key="1">
    <citation type="submission" date="2023-03" db="EMBL/GenBank/DDBJ databases">
        <title>Massive genome expansion in bonnet fungi (Mycena s.s.) driven by repeated elements and novel gene families across ecological guilds.</title>
        <authorList>
            <consortium name="Lawrence Berkeley National Laboratory"/>
            <person name="Harder C.B."/>
            <person name="Miyauchi S."/>
            <person name="Viragh M."/>
            <person name="Kuo A."/>
            <person name="Thoen E."/>
            <person name="Andreopoulos B."/>
            <person name="Lu D."/>
            <person name="Skrede I."/>
            <person name="Drula E."/>
            <person name="Henrissat B."/>
            <person name="Morin E."/>
            <person name="Kohler A."/>
            <person name="Barry K."/>
            <person name="LaButti K."/>
            <person name="Morin E."/>
            <person name="Salamov A."/>
            <person name="Lipzen A."/>
            <person name="Mereny Z."/>
            <person name="Hegedus B."/>
            <person name="Baldrian P."/>
            <person name="Stursova M."/>
            <person name="Weitz H."/>
            <person name="Taylor A."/>
            <person name="Grigoriev I.V."/>
            <person name="Nagy L.G."/>
            <person name="Martin F."/>
            <person name="Kauserud H."/>
        </authorList>
    </citation>
    <scope>NUCLEOTIDE SEQUENCE</scope>
    <source>
        <strain evidence="2">9144</strain>
    </source>
</reference>
<feature type="non-terminal residue" evidence="2">
    <location>
        <position position="1"/>
    </location>
</feature>
<name>A0AAD6UQ20_9AGAR</name>